<name>A0A3L6NJZ5_FUSOX</name>
<comment type="caution">
    <text evidence="2">The sequence shown here is derived from an EMBL/GenBank/DDBJ whole genome shotgun (WGS) entry which is preliminary data.</text>
</comment>
<evidence type="ECO:0000313" key="2">
    <source>
        <dbReference type="EMBL" id="RKK17682.1"/>
    </source>
</evidence>
<accession>A0A3L6NJZ5</accession>
<reference evidence="2 3" key="1">
    <citation type="journal article" date="2018" name="Sci. Rep.">
        <title>Characterisation of pathogen-specific regions and novel effector candidates in Fusarium oxysporum f. sp. cepae.</title>
        <authorList>
            <person name="Armitage A.D."/>
            <person name="Taylor A."/>
            <person name="Sobczyk M.K."/>
            <person name="Baxter L."/>
            <person name="Greenfield B.P."/>
            <person name="Bates H.J."/>
            <person name="Wilson F."/>
            <person name="Jackson A.C."/>
            <person name="Ott S."/>
            <person name="Harrison R.J."/>
            <person name="Clarkson J.P."/>
        </authorList>
    </citation>
    <scope>NUCLEOTIDE SEQUENCE [LARGE SCALE GENOMIC DNA]</scope>
    <source>
        <strain evidence="2 3">FoC_Fus2</strain>
    </source>
</reference>
<proteinExistence type="predicted"/>
<dbReference type="EMBL" id="MRCU01000005">
    <property type="protein sequence ID" value="RKK17682.1"/>
    <property type="molecule type" value="Genomic_DNA"/>
</dbReference>
<evidence type="ECO:0000256" key="1">
    <source>
        <dbReference type="SAM" id="MobiDB-lite"/>
    </source>
</evidence>
<dbReference type="Pfam" id="PF11489">
    <property type="entry name" value="Aim21"/>
    <property type="match status" value="1"/>
</dbReference>
<feature type="compositionally biased region" description="Polar residues" evidence="1">
    <location>
        <begin position="142"/>
        <end position="154"/>
    </location>
</feature>
<organism evidence="2 3">
    <name type="scientific">Fusarium oxysporum f. sp. cepae</name>
    <dbReference type="NCBI Taxonomy" id="396571"/>
    <lineage>
        <taxon>Eukaryota</taxon>
        <taxon>Fungi</taxon>
        <taxon>Dikarya</taxon>
        <taxon>Ascomycota</taxon>
        <taxon>Pezizomycotina</taxon>
        <taxon>Sordariomycetes</taxon>
        <taxon>Hypocreomycetidae</taxon>
        <taxon>Hypocreales</taxon>
        <taxon>Nectriaceae</taxon>
        <taxon>Fusarium</taxon>
        <taxon>Fusarium oxysporum species complex</taxon>
    </lineage>
</organism>
<protein>
    <submittedName>
        <fullName evidence="2">Uncharacterized protein</fullName>
    </submittedName>
</protein>
<dbReference type="AlphaFoldDB" id="A0A3L6NJZ5"/>
<gene>
    <name evidence="2" type="ORF">BFJ65_g8012</name>
</gene>
<feature type="region of interest" description="Disordered" evidence="1">
    <location>
        <begin position="1"/>
        <end position="154"/>
    </location>
</feature>
<dbReference type="InterPro" id="IPR021582">
    <property type="entry name" value="Aim21"/>
</dbReference>
<sequence length="154" mass="16757">MTAAAMQQPPVIPPRPAKGQDKNDSLGNVPKIPPRPSSKRFDRSISPNPDRFAPSPFNEGIPQKSPISARFNPNDAHQDPINRPTSVSMPSIGQEGAEYSAVTHEVKPEEVQADEDDRAASPEQTRTIAEDLKLHAPKPSLPAQSAKQRQQEAV</sequence>
<evidence type="ECO:0000313" key="3">
    <source>
        <dbReference type="Proteomes" id="UP000270866"/>
    </source>
</evidence>
<dbReference type="Proteomes" id="UP000270866">
    <property type="component" value="Unassembled WGS sequence"/>
</dbReference>